<protein>
    <submittedName>
        <fullName evidence="4">Acetyl-CoA carboxylase biotin carboxyl carrier protein subunit</fullName>
    </submittedName>
</protein>
<evidence type="ECO:0000259" key="3">
    <source>
        <dbReference type="PROSITE" id="PS50968"/>
    </source>
</evidence>
<keyword evidence="1" id="KW-0092">Biotin</keyword>
<dbReference type="PANTHER" id="PTHR45266:SF3">
    <property type="entry name" value="OXALOACETATE DECARBOXYLASE ALPHA CHAIN"/>
    <property type="match status" value="1"/>
</dbReference>
<dbReference type="FunFam" id="2.40.50.100:FF:000003">
    <property type="entry name" value="Acetyl-CoA carboxylase biotin carboxyl carrier protein"/>
    <property type="match status" value="1"/>
</dbReference>
<sequence length="142" mass="14130">MKKFNVIVNGESFEVTVEEAGSAAPDNVRTMPVRPAAPPPAAPAAAPVAPPAAVPAAPAAAPAAPRPAAPQGAGTVTAPMPGNINAVKVKPGDPVKAGDVLLILEAMKMENEIPAPVDGTVKEVAVKQGQTVQNGELLVVIA</sequence>
<dbReference type="OrthoDB" id="9812676at2"/>
<dbReference type="SUPFAM" id="SSF51230">
    <property type="entry name" value="Single hybrid motif"/>
    <property type="match status" value="1"/>
</dbReference>
<dbReference type="Pfam" id="PF00364">
    <property type="entry name" value="Biotin_lipoyl"/>
    <property type="match status" value="1"/>
</dbReference>
<feature type="compositionally biased region" description="Low complexity" evidence="2">
    <location>
        <begin position="54"/>
        <end position="63"/>
    </location>
</feature>
<dbReference type="PROSITE" id="PS00188">
    <property type="entry name" value="BIOTIN"/>
    <property type="match status" value="1"/>
</dbReference>
<dbReference type="PANTHER" id="PTHR45266">
    <property type="entry name" value="OXALOACETATE DECARBOXYLASE ALPHA CHAIN"/>
    <property type="match status" value="1"/>
</dbReference>
<evidence type="ECO:0000313" key="4">
    <source>
        <dbReference type="EMBL" id="OAT81375.1"/>
    </source>
</evidence>
<dbReference type="InterPro" id="IPR011053">
    <property type="entry name" value="Single_hybrid_motif"/>
</dbReference>
<evidence type="ECO:0000256" key="2">
    <source>
        <dbReference type="SAM" id="MobiDB-lite"/>
    </source>
</evidence>
<dbReference type="Gene3D" id="2.40.50.100">
    <property type="match status" value="1"/>
</dbReference>
<dbReference type="InterPro" id="IPR050709">
    <property type="entry name" value="Biotin_Carboxyl_Carrier/Decarb"/>
</dbReference>
<dbReference type="PROSITE" id="PS50968">
    <property type="entry name" value="BIOTINYL_LIPOYL"/>
    <property type="match status" value="1"/>
</dbReference>
<dbReference type="CDD" id="cd06850">
    <property type="entry name" value="biotinyl_domain"/>
    <property type="match status" value="1"/>
</dbReference>
<dbReference type="InterPro" id="IPR000089">
    <property type="entry name" value="Biotin_lipoyl"/>
</dbReference>
<reference evidence="4 5" key="1">
    <citation type="submission" date="2016-04" db="EMBL/GenBank/DDBJ databases">
        <authorList>
            <person name="Evans L.H."/>
            <person name="Alamgir A."/>
            <person name="Owens N."/>
            <person name="Weber N.D."/>
            <person name="Virtaneva K."/>
            <person name="Barbian K."/>
            <person name="Babar A."/>
            <person name="Rosenke K."/>
        </authorList>
    </citation>
    <scope>NUCLEOTIDE SEQUENCE [LARGE SCALE GENOMIC DNA]</scope>
    <source>
        <strain evidence="4 5">LMa1</strain>
    </source>
</reference>
<dbReference type="AlphaFoldDB" id="A0A1B7LE98"/>
<evidence type="ECO:0000313" key="5">
    <source>
        <dbReference type="Proteomes" id="UP000078532"/>
    </source>
</evidence>
<dbReference type="Proteomes" id="UP000078532">
    <property type="component" value="Unassembled WGS sequence"/>
</dbReference>
<comment type="caution">
    <text evidence="4">The sequence shown here is derived from an EMBL/GenBank/DDBJ whole genome shotgun (WGS) entry which is preliminary data.</text>
</comment>
<dbReference type="STRING" id="1838280.A6M21_10895"/>
<dbReference type="InterPro" id="IPR001882">
    <property type="entry name" value="Biotin_BS"/>
</dbReference>
<feature type="region of interest" description="Disordered" evidence="2">
    <location>
        <begin position="21"/>
        <end position="89"/>
    </location>
</feature>
<evidence type="ECO:0000256" key="1">
    <source>
        <dbReference type="ARBA" id="ARBA00023267"/>
    </source>
</evidence>
<keyword evidence="5" id="KW-1185">Reference proteome</keyword>
<proteinExistence type="predicted"/>
<name>A0A1B7LE98_9FIRM</name>
<dbReference type="EMBL" id="LYVF01000164">
    <property type="protein sequence ID" value="OAT81375.1"/>
    <property type="molecule type" value="Genomic_DNA"/>
</dbReference>
<feature type="domain" description="Lipoyl-binding" evidence="3">
    <location>
        <begin position="73"/>
        <end position="142"/>
    </location>
</feature>
<organism evidence="4 5">
    <name type="scientific">Desulfotomaculum copahuensis</name>
    <dbReference type="NCBI Taxonomy" id="1838280"/>
    <lineage>
        <taxon>Bacteria</taxon>
        <taxon>Bacillati</taxon>
        <taxon>Bacillota</taxon>
        <taxon>Clostridia</taxon>
        <taxon>Eubacteriales</taxon>
        <taxon>Desulfotomaculaceae</taxon>
        <taxon>Desulfotomaculum</taxon>
    </lineage>
</organism>
<feature type="compositionally biased region" description="Pro residues" evidence="2">
    <location>
        <begin position="35"/>
        <end position="53"/>
    </location>
</feature>
<gene>
    <name evidence="4" type="ORF">A6M21_10895</name>
</gene>
<accession>A0A1B7LE98</accession>
<dbReference type="RefSeq" id="WP_066668520.1">
    <property type="nucleotide sequence ID" value="NZ_LYVF01000164.1"/>
</dbReference>